<organism evidence="1 2">
    <name type="scientific">Daphnia pulex</name>
    <name type="common">Water flea</name>
    <dbReference type="NCBI Taxonomy" id="6669"/>
    <lineage>
        <taxon>Eukaryota</taxon>
        <taxon>Metazoa</taxon>
        <taxon>Ecdysozoa</taxon>
        <taxon>Arthropoda</taxon>
        <taxon>Crustacea</taxon>
        <taxon>Branchiopoda</taxon>
        <taxon>Diplostraca</taxon>
        <taxon>Cladocera</taxon>
        <taxon>Anomopoda</taxon>
        <taxon>Daphniidae</taxon>
        <taxon>Daphnia</taxon>
    </lineage>
</organism>
<dbReference type="InParanoid" id="E9HVY7"/>
<evidence type="ECO:0000313" key="2">
    <source>
        <dbReference type="Proteomes" id="UP000000305"/>
    </source>
</evidence>
<accession>E9HVY7</accession>
<proteinExistence type="predicted"/>
<dbReference type="AlphaFoldDB" id="E9HVY7"/>
<name>E9HVY7_DAPPU</name>
<gene>
    <name evidence="1" type="ORF">DAPPUDRAFT_267083</name>
</gene>
<dbReference type="HOGENOM" id="CLU_2608451_0_0_1"/>
<dbReference type="EMBL" id="GL732882">
    <property type="protein sequence ID" value="EFX64094.1"/>
    <property type="molecule type" value="Genomic_DNA"/>
</dbReference>
<evidence type="ECO:0000313" key="1">
    <source>
        <dbReference type="EMBL" id="EFX64094.1"/>
    </source>
</evidence>
<protein>
    <submittedName>
        <fullName evidence="1">Uncharacterized protein</fullName>
    </submittedName>
</protein>
<dbReference type="Proteomes" id="UP000000305">
    <property type="component" value="Unassembled WGS sequence"/>
</dbReference>
<reference evidence="1 2" key="1">
    <citation type="journal article" date="2011" name="Science">
        <title>The ecoresponsive genome of Daphnia pulex.</title>
        <authorList>
            <person name="Colbourne J.K."/>
            <person name="Pfrender M.E."/>
            <person name="Gilbert D."/>
            <person name="Thomas W.K."/>
            <person name="Tucker A."/>
            <person name="Oakley T.H."/>
            <person name="Tokishita S."/>
            <person name="Aerts A."/>
            <person name="Arnold G.J."/>
            <person name="Basu M.K."/>
            <person name="Bauer D.J."/>
            <person name="Caceres C.E."/>
            <person name="Carmel L."/>
            <person name="Casola C."/>
            <person name="Choi J.H."/>
            <person name="Detter J.C."/>
            <person name="Dong Q."/>
            <person name="Dusheyko S."/>
            <person name="Eads B.D."/>
            <person name="Frohlich T."/>
            <person name="Geiler-Samerotte K.A."/>
            <person name="Gerlach D."/>
            <person name="Hatcher P."/>
            <person name="Jogdeo S."/>
            <person name="Krijgsveld J."/>
            <person name="Kriventseva E.V."/>
            <person name="Kultz D."/>
            <person name="Laforsch C."/>
            <person name="Lindquist E."/>
            <person name="Lopez J."/>
            <person name="Manak J.R."/>
            <person name="Muller J."/>
            <person name="Pangilinan J."/>
            <person name="Patwardhan R.P."/>
            <person name="Pitluck S."/>
            <person name="Pritham E.J."/>
            <person name="Rechtsteiner A."/>
            <person name="Rho M."/>
            <person name="Rogozin I.B."/>
            <person name="Sakarya O."/>
            <person name="Salamov A."/>
            <person name="Schaack S."/>
            <person name="Shapiro H."/>
            <person name="Shiga Y."/>
            <person name="Skalitzky C."/>
            <person name="Smith Z."/>
            <person name="Souvorov A."/>
            <person name="Sung W."/>
            <person name="Tang Z."/>
            <person name="Tsuchiya D."/>
            <person name="Tu H."/>
            <person name="Vos H."/>
            <person name="Wang M."/>
            <person name="Wolf Y.I."/>
            <person name="Yamagata H."/>
            <person name="Yamada T."/>
            <person name="Ye Y."/>
            <person name="Shaw J.R."/>
            <person name="Andrews J."/>
            <person name="Crease T.J."/>
            <person name="Tang H."/>
            <person name="Lucas S.M."/>
            <person name="Robertson H.M."/>
            <person name="Bork P."/>
            <person name="Koonin E.V."/>
            <person name="Zdobnov E.M."/>
            <person name="Grigoriev I.V."/>
            <person name="Lynch M."/>
            <person name="Boore J.L."/>
        </authorList>
    </citation>
    <scope>NUCLEOTIDE SEQUENCE [LARGE SCALE GENOMIC DNA]</scope>
</reference>
<sequence>MNHKIDGKERLSSNFCVNGRKFFIEEKSEMEIPKTITLHHPWIHVPITIMEFYEEAKKQPQIVMRTFLVVSPNLSIDMN</sequence>
<keyword evidence="2" id="KW-1185">Reference proteome</keyword>
<dbReference type="KEGG" id="dpx:DAPPUDRAFT_267083"/>